<gene>
    <name evidence="5" type="ORF">DES53_102437</name>
</gene>
<dbReference type="Pfam" id="PF12833">
    <property type="entry name" value="HTH_18"/>
    <property type="match status" value="1"/>
</dbReference>
<dbReference type="InterPro" id="IPR018060">
    <property type="entry name" value="HTH_AraC"/>
</dbReference>
<keyword evidence="1" id="KW-0805">Transcription regulation</keyword>
<accession>A0A366HQW3</accession>
<proteinExistence type="predicted"/>
<keyword evidence="2 5" id="KW-0238">DNA-binding</keyword>
<evidence type="ECO:0000313" key="5">
    <source>
        <dbReference type="EMBL" id="RBP46051.1"/>
    </source>
</evidence>
<dbReference type="AlphaFoldDB" id="A0A366HQW3"/>
<evidence type="ECO:0000313" key="6">
    <source>
        <dbReference type="Proteomes" id="UP000253426"/>
    </source>
</evidence>
<organism evidence="5 6">
    <name type="scientific">Roseimicrobium gellanilyticum</name>
    <dbReference type="NCBI Taxonomy" id="748857"/>
    <lineage>
        <taxon>Bacteria</taxon>
        <taxon>Pseudomonadati</taxon>
        <taxon>Verrucomicrobiota</taxon>
        <taxon>Verrucomicrobiia</taxon>
        <taxon>Verrucomicrobiales</taxon>
        <taxon>Verrucomicrobiaceae</taxon>
        <taxon>Roseimicrobium</taxon>
    </lineage>
</organism>
<dbReference type="SMART" id="SM00342">
    <property type="entry name" value="HTH_ARAC"/>
    <property type="match status" value="1"/>
</dbReference>
<dbReference type="PANTHER" id="PTHR43280">
    <property type="entry name" value="ARAC-FAMILY TRANSCRIPTIONAL REGULATOR"/>
    <property type="match status" value="1"/>
</dbReference>
<feature type="domain" description="HTH araC/xylS-type" evidence="4">
    <location>
        <begin position="207"/>
        <end position="305"/>
    </location>
</feature>
<dbReference type="Gene3D" id="1.10.10.60">
    <property type="entry name" value="Homeodomain-like"/>
    <property type="match status" value="2"/>
</dbReference>
<dbReference type="PANTHER" id="PTHR43280:SF27">
    <property type="entry name" value="TRANSCRIPTIONAL REGULATOR MTLR"/>
    <property type="match status" value="1"/>
</dbReference>
<dbReference type="Proteomes" id="UP000253426">
    <property type="component" value="Unassembled WGS sequence"/>
</dbReference>
<dbReference type="SUPFAM" id="SSF51182">
    <property type="entry name" value="RmlC-like cupins"/>
    <property type="match status" value="1"/>
</dbReference>
<dbReference type="OrthoDB" id="184505at2"/>
<evidence type="ECO:0000256" key="2">
    <source>
        <dbReference type="ARBA" id="ARBA00023125"/>
    </source>
</evidence>
<dbReference type="EMBL" id="QNRR01000002">
    <property type="protein sequence ID" value="RBP46051.1"/>
    <property type="molecule type" value="Genomic_DNA"/>
</dbReference>
<dbReference type="PROSITE" id="PS01124">
    <property type="entry name" value="HTH_ARAC_FAMILY_2"/>
    <property type="match status" value="1"/>
</dbReference>
<dbReference type="SUPFAM" id="SSF46689">
    <property type="entry name" value="Homeodomain-like"/>
    <property type="match status" value="2"/>
</dbReference>
<dbReference type="Gene3D" id="2.60.120.10">
    <property type="entry name" value="Jelly Rolls"/>
    <property type="match status" value="1"/>
</dbReference>
<sequence>MDLQREAIHLDARQSFRLLRWKDNVRDVESILSPRRRVKFQGSGERWHYHPEMEITITQHGNGTRFVGDHIGPFDSLDVVLIGPNVPHFWKGLHGSAGYAVQWNLSPGQRQAQSMATTTGLALSLPEMEELKPLWKLSAHGIRFSGQTAEKALSLAEEMSREEGMVRLHLLLQLFTTLARAPRREWQRLSQRPFDLSGLHAHQPAIERAIRHILDHFREPLPLSDVLKVAGMSKATFARQFRKHAGTPFSAFVNRVRLDSACRELVAGSATVGEIAFGNGFNSLSYFNRVFRSAMKCNPKDYRKKAMRR</sequence>
<evidence type="ECO:0000259" key="4">
    <source>
        <dbReference type="PROSITE" id="PS01124"/>
    </source>
</evidence>
<evidence type="ECO:0000256" key="3">
    <source>
        <dbReference type="ARBA" id="ARBA00023163"/>
    </source>
</evidence>
<keyword evidence="3" id="KW-0804">Transcription</keyword>
<dbReference type="InterPro" id="IPR014710">
    <property type="entry name" value="RmlC-like_jellyroll"/>
</dbReference>
<reference evidence="5 6" key="1">
    <citation type="submission" date="2018-06" db="EMBL/GenBank/DDBJ databases">
        <title>Genomic Encyclopedia of Type Strains, Phase IV (KMG-IV): sequencing the most valuable type-strain genomes for metagenomic binning, comparative biology and taxonomic classification.</title>
        <authorList>
            <person name="Goeker M."/>
        </authorList>
    </citation>
    <scope>NUCLEOTIDE SEQUENCE [LARGE SCALE GENOMIC DNA]</scope>
    <source>
        <strain evidence="5 6">DSM 25532</strain>
    </source>
</reference>
<dbReference type="PROSITE" id="PS00041">
    <property type="entry name" value="HTH_ARAC_FAMILY_1"/>
    <property type="match status" value="1"/>
</dbReference>
<dbReference type="GO" id="GO:0003700">
    <property type="term" value="F:DNA-binding transcription factor activity"/>
    <property type="evidence" value="ECO:0007669"/>
    <property type="project" value="InterPro"/>
</dbReference>
<evidence type="ECO:0000256" key="1">
    <source>
        <dbReference type="ARBA" id="ARBA00023015"/>
    </source>
</evidence>
<dbReference type="RefSeq" id="WP_113957598.1">
    <property type="nucleotide sequence ID" value="NZ_QNRR01000002.1"/>
</dbReference>
<dbReference type="InterPro" id="IPR009057">
    <property type="entry name" value="Homeodomain-like_sf"/>
</dbReference>
<keyword evidence="6" id="KW-1185">Reference proteome</keyword>
<dbReference type="InterPro" id="IPR011051">
    <property type="entry name" value="RmlC_Cupin_sf"/>
</dbReference>
<dbReference type="InterPro" id="IPR018062">
    <property type="entry name" value="HTH_AraC-typ_CS"/>
</dbReference>
<protein>
    <submittedName>
        <fullName evidence="5">AraC-like DNA-binding protein</fullName>
    </submittedName>
</protein>
<comment type="caution">
    <text evidence="5">The sequence shown here is derived from an EMBL/GenBank/DDBJ whole genome shotgun (WGS) entry which is preliminary data.</text>
</comment>
<dbReference type="GO" id="GO:0043565">
    <property type="term" value="F:sequence-specific DNA binding"/>
    <property type="evidence" value="ECO:0007669"/>
    <property type="project" value="InterPro"/>
</dbReference>
<name>A0A366HQW3_9BACT</name>